<accession>Q91TJ0</accession>
<name>Q91TJ0_TUHV1</name>
<organism evidence="1 2">
    <name type="scientific">Tupaiid herpesvirus 1 (strain 1)</name>
    <name type="common">TuHV-1</name>
    <name type="synonym">Herpesvirus tupaia (strain 1)</name>
    <dbReference type="NCBI Taxonomy" id="10397"/>
    <lineage>
        <taxon>Viruses</taxon>
        <taxon>Duplodnaviria</taxon>
        <taxon>Heunggongvirae</taxon>
        <taxon>Peploviricota</taxon>
        <taxon>Herviviricetes</taxon>
        <taxon>Herpesvirales</taxon>
        <taxon>Orthoherpesviridae</taxon>
        <taxon>Betaherpesvirinae</taxon>
        <taxon>Quwivirus</taxon>
        <taxon>Quwivirus tupaiidbeta1</taxon>
    </lineage>
</organism>
<dbReference type="GeneID" id="921153"/>
<dbReference type="KEGG" id="vg:921153"/>
<evidence type="ECO:0000313" key="1">
    <source>
        <dbReference type="EMBL" id="AAK57157.1"/>
    </source>
</evidence>
<proteinExistence type="predicted"/>
<sequence length="80" mass="8444">MGRGGGVYLEGVGRLGWWRVLCDRSLGVGMMIDWLPGCLAAYHAGLPCARAPLDLDRSWDLLAAPVVLGGGCVCRGDQVS</sequence>
<keyword evidence="2" id="KW-1185">Reference proteome</keyword>
<reference evidence="1 2" key="1">
    <citation type="journal article" date="2001" name="J. Virol.">
        <title>Analysis and characterization of the complete genome of tupaia (tree shrew) herpesvirus.</title>
        <authorList>
            <person name="Bahr U."/>
            <person name="Darai G."/>
        </authorList>
    </citation>
    <scope>NUCLEOTIDE SEQUENCE [LARGE SCALE GENOMIC DNA]</scope>
    <source>
        <strain evidence="1">2</strain>
    </source>
</reference>
<dbReference type="Proteomes" id="UP000137095">
    <property type="component" value="Segment"/>
</dbReference>
<dbReference type="RefSeq" id="NP_116462.1">
    <property type="nucleotide sequence ID" value="NC_002794.1"/>
</dbReference>
<evidence type="ECO:0000313" key="2">
    <source>
        <dbReference type="Proteomes" id="UP000137095"/>
    </source>
</evidence>
<organismHost>
    <name type="scientific">Tupaia belangeri</name>
    <name type="common">Common tree shrew</name>
    <name type="synonym">Tupaia glis belangeri</name>
    <dbReference type="NCBI Taxonomy" id="37347"/>
</organismHost>
<protein>
    <submittedName>
        <fullName evidence="1">T111.2</fullName>
    </submittedName>
</protein>
<dbReference type="EMBL" id="AF281817">
    <property type="protein sequence ID" value="AAK57157.1"/>
    <property type="molecule type" value="Genomic_DNA"/>
</dbReference>